<keyword evidence="3" id="KW-1185">Reference proteome</keyword>
<evidence type="ECO:0000313" key="3">
    <source>
        <dbReference type="Proteomes" id="UP001201985"/>
    </source>
</evidence>
<proteinExistence type="predicted"/>
<dbReference type="Pfam" id="PF00239">
    <property type="entry name" value="Resolvase"/>
    <property type="match status" value="1"/>
</dbReference>
<name>A0ABS9W8P6_9PROT</name>
<evidence type="ECO:0000313" key="2">
    <source>
        <dbReference type="EMBL" id="MCI0755677.1"/>
    </source>
</evidence>
<dbReference type="InterPro" id="IPR036162">
    <property type="entry name" value="Resolvase-like_N_sf"/>
</dbReference>
<dbReference type="InterPro" id="IPR006119">
    <property type="entry name" value="Resolv_N"/>
</dbReference>
<feature type="domain" description="Resolvase/invertase-type recombinase catalytic" evidence="1">
    <location>
        <begin position="3"/>
        <end position="62"/>
    </location>
</feature>
<sequence>MLVGSARTSTVDQEVGLEAQLRTLQAAGCERVFSERVSSVAQRPRLEDALCFLGEGDVQMLFHGRQDIGTRYPRGADRP</sequence>
<dbReference type="Gene3D" id="3.40.50.1390">
    <property type="entry name" value="Resolvase, N-terminal catalytic domain"/>
    <property type="match status" value="1"/>
</dbReference>
<dbReference type="SUPFAM" id="SSF53041">
    <property type="entry name" value="Resolvase-like"/>
    <property type="match status" value="1"/>
</dbReference>
<organism evidence="2 3">
    <name type="scientific">Teichococcus vastitatis</name>
    <dbReference type="NCBI Taxonomy" id="2307076"/>
    <lineage>
        <taxon>Bacteria</taxon>
        <taxon>Pseudomonadati</taxon>
        <taxon>Pseudomonadota</taxon>
        <taxon>Alphaproteobacteria</taxon>
        <taxon>Acetobacterales</taxon>
        <taxon>Roseomonadaceae</taxon>
        <taxon>Roseomonas</taxon>
    </lineage>
</organism>
<accession>A0ABS9W8P6</accession>
<protein>
    <submittedName>
        <fullName evidence="2">Recombinase family protein</fullName>
    </submittedName>
</protein>
<dbReference type="RefSeq" id="WP_241793544.1">
    <property type="nucleotide sequence ID" value="NZ_JALBUU010000042.1"/>
</dbReference>
<reference evidence="2 3" key="1">
    <citation type="submission" date="2022-03" db="EMBL/GenBank/DDBJ databases">
        <title>Complete genome analysis of Roseomonas KG 17.1 : a prolific producer of plant growth promoters.</title>
        <authorList>
            <person name="Saadouli I."/>
            <person name="Najjari A."/>
            <person name="Mosbah A."/>
            <person name="Ouzari H.I."/>
        </authorList>
    </citation>
    <scope>NUCLEOTIDE SEQUENCE [LARGE SCALE GENOMIC DNA]</scope>
    <source>
        <strain evidence="2 3">KG17-1</strain>
    </source>
</reference>
<comment type="caution">
    <text evidence="2">The sequence shown here is derived from an EMBL/GenBank/DDBJ whole genome shotgun (WGS) entry which is preliminary data.</text>
</comment>
<dbReference type="Proteomes" id="UP001201985">
    <property type="component" value="Unassembled WGS sequence"/>
</dbReference>
<dbReference type="EMBL" id="JALBUU010000042">
    <property type="protein sequence ID" value="MCI0755677.1"/>
    <property type="molecule type" value="Genomic_DNA"/>
</dbReference>
<gene>
    <name evidence="2" type="ORF">MON41_18500</name>
</gene>
<evidence type="ECO:0000259" key="1">
    <source>
        <dbReference type="Pfam" id="PF00239"/>
    </source>
</evidence>